<dbReference type="SUPFAM" id="SSF103473">
    <property type="entry name" value="MFS general substrate transporter"/>
    <property type="match status" value="1"/>
</dbReference>
<gene>
    <name evidence="9" type="primary">LOC102807499</name>
</gene>
<dbReference type="Proteomes" id="UP000694865">
    <property type="component" value="Unplaced"/>
</dbReference>
<feature type="transmembrane region" description="Helical" evidence="6">
    <location>
        <begin position="39"/>
        <end position="60"/>
    </location>
</feature>
<protein>
    <submittedName>
        <fullName evidence="9">Uncharacterized protein LOC102807499</fullName>
    </submittedName>
</protein>
<proteinExistence type="predicted"/>
<evidence type="ECO:0000259" key="7">
    <source>
        <dbReference type="PROSITE" id="PS50850"/>
    </source>
</evidence>
<dbReference type="PROSITE" id="PS50850">
    <property type="entry name" value="MFS"/>
    <property type="match status" value="1"/>
</dbReference>
<feature type="transmembrane region" description="Helical" evidence="6">
    <location>
        <begin position="72"/>
        <end position="96"/>
    </location>
</feature>
<dbReference type="InterPro" id="IPR020846">
    <property type="entry name" value="MFS_dom"/>
</dbReference>
<dbReference type="InterPro" id="IPR051068">
    <property type="entry name" value="MFS_Domain-Containing_Protein"/>
</dbReference>
<comment type="subcellular location">
    <subcellularLocation>
        <location evidence="1">Membrane</location>
        <topology evidence="1">Multi-pass membrane protein</topology>
    </subcellularLocation>
</comment>
<keyword evidence="4 6" id="KW-0472">Membrane</keyword>
<reference evidence="9" key="1">
    <citation type="submission" date="2025-08" db="UniProtKB">
        <authorList>
            <consortium name="RefSeq"/>
        </authorList>
    </citation>
    <scope>IDENTIFICATION</scope>
    <source>
        <tissue evidence="9">Testes</tissue>
    </source>
</reference>
<evidence type="ECO:0000256" key="6">
    <source>
        <dbReference type="SAM" id="Phobius"/>
    </source>
</evidence>
<feature type="transmembrane region" description="Helical" evidence="6">
    <location>
        <begin position="116"/>
        <end position="134"/>
    </location>
</feature>
<keyword evidence="3 6" id="KW-1133">Transmembrane helix</keyword>
<feature type="transmembrane region" description="Helical" evidence="6">
    <location>
        <begin position="323"/>
        <end position="343"/>
    </location>
</feature>
<feature type="domain" description="Major facilitator superfamily (MFS) profile" evidence="7">
    <location>
        <begin position="1"/>
        <end position="441"/>
    </location>
</feature>
<feature type="region of interest" description="Disordered" evidence="5">
    <location>
        <begin position="190"/>
        <end position="211"/>
    </location>
</feature>
<dbReference type="PANTHER" id="PTHR23510">
    <property type="entry name" value="INNER MEMBRANE TRANSPORT PROTEIN YAJR"/>
    <property type="match status" value="1"/>
</dbReference>
<keyword evidence="8" id="KW-1185">Reference proteome</keyword>
<feature type="transmembrane region" description="Helical" evidence="6">
    <location>
        <begin position="12"/>
        <end position="33"/>
    </location>
</feature>
<evidence type="ECO:0000256" key="3">
    <source>
        <dbReference type="ARBA" id="ARBA00022989"/>
    </source>
</evidence>
<dbReference type="InterPro" id="IPR011701">
    <property type="entry name" value="MFS"/>
</dbReference>
<dbReference type="Pfam" id="PF07690">
    <property type="entry name" value="MFS_1"/>
    <property type="match status" value="1"/>
</dbReference>
<name>A0ABM0MNM5_SACKO</name>
<dbReference type="InterPro" id="IPR036259">
    <property type="entry name" value="MFS_trans_sf"/>
</dbReference>
<feature type="compositionally biased region" description="Polar residues" evidence="5">
    <location>
        <begin position="198"/>
        <end position="211"/>
    </location>
</feature>
<evidence type="ECO:0000256" key="1">
    <source>
        <dbReference type="ARBA" id="ARBA00004141"/>
    </source>
</evidence>
<dbReference type="PANTHER" id="PTHR23510:SF16">
    <property type="entry name" value="MAJOR FACILITATOR SUPERFAMILY (MFS) PROFILE DOMAIN-CONTAINING PROTEIN"/>
    <property type="match status" value="1"/>
</dbReference>
<dbReference type="Gene3D" id="1.20.1250.20">
    <property type="entry name" value="MFS general substrate transporter like domains"/>
    <property type="match status" value="2"/>
</dbReference>
<feature type="transmembrane region" description="Helical" evidence="6">
    <location>
        <begin position="294"/>
        <end position="311"/>
    </location>
</feature>
<evidence type="ECO:0000313" key="8">
    <source>
        <dbReference type="Proteomes" id="UP000694865"/>
    </source>
</evidence>
<feature type="transmembrane region" description="Helical" evidence="6">
    <location>
        <begin position="425"/>
        <end position="443"/>
    </location>
</feature>
<evidence type="ECO:0000256" key="5">
    <source>
        <dbReference type="SAM" id="MobiDB-lite"/>
    </source>
</evidence>
<accession>A0ABM0MNM5</accession>
<dbReference type="GeneID" id="102807499"/>
<dbReference type="RefSeq" id="XP_006821616.1">
    <property type="nucleotide sequence ID" value="XM_006821553.1"/>
</dbReference>
<evidence type="ECO:0000313" key="9">
    <source>
        <dbReference type="RefSeq" id="XP_006821616.1"/>
    </source>
</evidence>
<evidence type="ECO:0000256" key="4">
    <source>
        <dbReference type="ARBA" id="ARBA00023136"/>
    </source>
</evidence>
<organism evidence="8 9">
    <name type="scientific">Saccoglossus kowalevskii</name>
    <name type="common">Acorn worm</name>
    <dbReference type="NCBI Taxonomy" id="10224"/>
    <lineage>
        <taxon>Eukaryota</taxon>
        <taxon>Metazoa</taxon>
        <taxon>Hemichordata</taxon>
        <taxon>Enteropneusta</taxon>
        <taxon>Harrimaniidae</taxon>
        <taxon>Saccoglossus</taxon>
    </lineage>
</organism>
<feature type="transmembrane region" description="Helical" evidence="6">
    <location>
        <begin position="257"/>
        <end position="274"/>
    </location>
</feature>
<feature type="transmembrane region" description="Helical" evidence="6">
    <location>
        <begin position="355"/>
        <end position="377"/>
    </location>
</feature>
<evidence type="ECO:0000256" key="2">
    <source>
        <dbReference type="ARBA" id="ARBA00022692"/>
    </source>
</evidence>
<feature type="transmembrane region" description="Helical" evidence="6">
    <location>
        <begin position="398"/>
        <end position="419"/>
    </location>
</feature>
<sequence length="472" mass="53183">MAMKLKTKKRLTNVTTGVFFLMGGIEYGNLMYFVGISKYFLILSRLVAGVGSGAGAAIFAQITHTTTDKERTAAISVAMAARQVGLLIGPGLNLFLEHLNFWIGPWHVNALSAPGIFMTVLWILMELLVFFAYYDLPNIEEQEKILATEAARVLANVINYDETDQLIPNGEALSDTLDFAGDHKSSRTTWYDEEFDPQQDNGRSSGQRSNMPTQYLSIERTSEDDEFKEAKKYSLEHGSELYPGKWTWMKEYVREEVVVILTGQFFFLYNQTALETNLTPLAQNILGFGEMENSLFYCFAGLEVLLTFILVKILSKKIEDRSMLALGFAIEIVSISVAVWYFPAAEESKNESYKLAMFICIVLVQVFGLPFISACVVSMFSKHTTERTQGLSQGIRRGVANIGTILGPIWAGGTLNILYVNMGVMVGLLFLIIMMMILSWKHLKTPEKFWWLKKDQSKSINSDAPYYNDRIL</sequence>
<keyword evidence="2 6" id="KW-0812">Transmembrane</keyword>